<dbReference type="Gene3D" id="3.40.50.1820">
    <property type="entry name" value="alpha/beta hydrolase"/>
    <property type="match status" value="1"/>
</dbReference>
<proteinExistence type="inferred from homology"/>
<dbReference type="AlphaFoldDB" id="A0A1G8DA02"/>
<dbReference type="SUPFAM" id="SSF53474">
    <property type="entry name" value="alpha/beta-Hydrolases"/>
    <property type="match status" value="1"/>
</dbReference>
<dbReference type="SMART" id="SM00028">
    <property type="entry name" value="TPR"/>
    <property type="match status" value="1"/>
</dbReference>
<gene>
    <name evidence="5" type="ORF">SAMN04489796_103159</name>
</gene>
<dbReference type="PANTHER" id="PTHR40841:SF2">
    <property type="entry name" value="SIDEROPHORE-DEGRADING ESTERASE (EUROFUNG)"/>
    <property type="match status" value="1"/>
</dbReference>
<dbReference type="InterPro" id="IPR029058">
    <property type="entry name" value="AB_hydrolase_fold"/>
</dbReference>
<dbReference type="GO" id="GO:0016788">
    <property type="term" value="F:hydrolase activity, acting on ester bonds"/>
    <property type="evidence" value="ECO:0007669"/>
    <property type="project" value="TreeGrafter"/>
</dbReference>
<dbReference type="EMBL" id="FNCZ01000003">
    <property type="protein sequence ID" value="SDH54618.1"/>
    <property type="molecule type" value="Genomic_DNA"/>
</dbReference>
<feature type="signal peptide" evidence="4">
    <location>
        <begin position="1"/>
        <end position="25"/>
    </location>
</feature>
<dbReference type="Proteomes" id="UP000199492">
    <property type="component" value="Unassembled WGS sequence"/>
</dbReference>
<evidence type="ECO:0000256" key="3">
    <source>
        <dbReference type="PROSITE-ProRule" id="PRU00339"/>
    </source>
</evidence>
<keyword evidence="6" id="KW-1185">Reference proteome</keyword>
<dbReference type="STRING" id="262004.SAMN04489796_103159"/>
<dbReference type="InterPro" id="IPR011990">
    <property type="entry name" value="TPR-like_helical_dom_sf"/>
</dbReference>
<evidence type="ECO:0000313" key="5">
    <source>
        <dbReference type="EMBL" id="SDH54618.1"/>
    </source>
</evidence>
<dbReference type="InterPro" id="IPR052558">
    <property type="entry name" value="Siderophore_Hydrolase_D"/>
</dbReference>
<dbReference type="InterPro" id="IPR019734">
    <property type="entry name" value="TPR_rpt"/>
</dbReference>
<organism evidence="5 6">
    <name type="scientific">Winogradskyella thalassocola</name>
    <dbReference type="NCBI Taxonomy" id="262004"/>
    <lineage>
        <taxon>Bacteria</taxon>
        <taxon>Pseudomonadati</taxon>
        <taxon>Bacteroidota</taxon>
        <taxon>Flavobacteriia</taxon>
        <taxon>Flavobacteriales</taxon>
        <taxon>Flavobacteriaceae</taxon>
        <taxon>Winogradskyella</taxon>
    </lineage>
</organism>
<dbReference type="SUPFAM" id="SSF48452">
    <property type="entry name" value="TPR-like"/>
    <property type="match status" value="1"/>
</dbReference>
<sequence>MRIKMKKYKIIIVLIVLCLYAKSNAQHKQNDSKEIIIGELDSLYSEVLKEQREIWVQVPEGTDSSKKYPVIYVLDASKNFYSITAMLKQLIPWTIPNSIIVGITNTDRTRDFTPTNVPFQRGHESKTSGGARNFLKFVEQELQPFINNKYPAENNNTIIGHSTGGLFVLYTFLNYDSVFDNYLAIDPSLWWDNEYLVKEAEEKINTKNLKEKSLYIAVANSLGKAMDTVKVRRDKTESTEGIRANLKFHDVLVKHNNKLNFTWEYFKSEDHGSVVIPAQYNGLRSIYSWFPFPEMWRFNTPKSYSIKQLTEPYYVHYKKLSMRMKRDVKPNWQLLNDVGFFMLQGHNLPKKALAFLEMNLDFYPNDSNSYVALGDYYVAQKDKILAIEYYKKAIEIDGNEDAKAKLLKLGE</sequence>
<dbReference type="Pfam" id="PF00756">
    <property type="entry name" value="Esterase"/>
    <property type="match status" value="1"/>
</dbReference>
<comment type="similarity">
    <text evidence="1">Belongs to the esterase D family.</text>
</comment>
<feature type="chain" id="PRO_5011707068" evidence="4">
    <location>
        <begin position="26"/>
        <end position="411"/>
    </location>
</feature>
<dbReference type="InterPro" id="IPR000801">
    <property type="entry name" value="Esterase-like"/>
</dbReference>
<protein>
    <submittedName>
        <fullName evidence="5">Uncharacterized protein</fullName>
    </submittedName>
</protein>
<keyword evidence="3" id="KW-0802">TPR repeat</keyword>
<keyword evidence="2" id="KW-0378">Hydrolase</keyword>
<evidence type="ECO:0000313" key="6">
    <source>
        <dbReference type="Proteomes" id="UP000199492"/>
    </source>
</evidence>
<accession>A0A1G8DA02</accession>
<name>A0A1G8DA02_9FLAO</name>
<reference evidence="6" key="1">
    <citation type="submission" date="2016-10" db="EMBL/GenBank/DDBJ databases">
        <authorList>
            <person name="Varghese N."/>
            <person name="Submissions S."/>
        </authorList>
    </citation>
    <scope>NUCLEOTIDE SEQUENCE [LARGE SCALE GENOMIC DNA]</scope>
    <source>
        <strain evidence="6">DSM 15363</strain>
    </source>
</reference>
<evidence type="ECO:0000256" key="4">
    <source>
        <dbReference type="SAM" id="SignalP"/>
    </source>
</evidence>
<keyword evidence="4" id="KW-0732">Signal</keyword>
<dbReference type="PROSITE" id="PS50005">
    <property type="entry name" value="TPR"/>
    <property type="match status" value="1"/>
</dbReference>
<feature type="repeat" description="TPR" evidence="3">
    <location>
        <begin position="367"/>
        <end position="400"/>
    </location>
</feature>
<dbReference type="PANTHER" id="PTHR40841">
    <property type="entry name" value="SIDEROPHORE TRIACETYLFUSARININE C ESTERASE"/>
    <property type="match status" value="1"/>
</dbReference>
<evidence type="ECO:0000256" key="1">
    <source>
        <dbReference type="ARBA" id="ARBA00005622"/>
    </source>
</evidence>
<evidence type="ECO:0000256" key="2">
    <source>
        <dbReference type="ARBA" id="ARBA00022801"/>
    </source>
</evidence>